<evidence type="ECO:0000256" key="10">
    <source>
        <dbReference type="ARBA" id="ARBA00023136"/>
    </source>
</evidence>
<feature type="transmembrane region" description="Helical" evidence="14">
    <location>
        <begin position="54"/>
        <end position="73"/>
    </location>
</feature>
<feature type="compositionally biased region" description="Low complexity" evidence="13">
    <location>
        <begin position="258"/>
        <end position="269"/>
    </location>
</feature>
<evidence type="ECO:0000256" key="5">
    <source>
        <dbReference type="ARBA" id="ARBA00022692"/>
    </source>
</evidence>
<comment type="similarity">
    <text evidence="2">Belongs to the TMEM175 family.</text>
</comment>
<feature type="region of interest" description="Disordered" evidence="13">
    <location>
        <begin position="247"/>
        <end position="269"/>
    </location>
</feature>
<keyword evidence="5 14" id="KW-0812">Transmembrane</keyword>
<evidence type="ECO:0000256" key="6">
    <source>
        <dbReference type="ARBA" id="ARBA00022826"/>
    </source>
</evidence>
<keyword evidence="8 14" id="KW-1133">Transmembrane helix</keyword>
<gene>
    <name evidence="15" type="ORF">ACFO3I_00665</name>
</gene>
<feature type="transmembrane region" description="Helical" evidence="14">
    <location>
        <begin position="181"/>
        <end position="199"/>
    </location>
</feature>
<keyword evidence="7" id="KW-0630">Potassium</keyword>
<name>A0ABV9JJ77_9GAMM</name>
<keyword evidence="4" id="KW-0633">Potassium transport</keyword>
<evidence type="ECO:0000256" key="13">
    <source>
        <dbReference type="SAM" id="MobiDB-lite"/>
    </source>
</evidence>
<feature type="transmembrane region" description="Helical" evidence="14">
    <location>
        <begin position="22"/>
        <end position="42"/>
    </location>
</feature>
<dbReference type="Pfam" id="PF06736">
    <property type="entry name" value="TMEM175"/>
    <property type="match status" value="1"/>
</dbReference>
<evidence type="ECO:0000256" key="9">
    <source>
        <dbReference type="ARBA" id="ARBA00023065"/>
    </source>
</evidence>
<evidence type="ECO:0000256" key="3">
    <source>
        <dbReference type="ARBA" id="ARBA00022448"/>
    </source>
</evidence>
<reference evidence="16" key="1">
    <citation type="journal article" date="2019" name="Int. J. Syst. Evol. Microbiol.">
        <title>The Global Catalogue of Microorganisms (GCM) 10K type strain sequencing project: providing services to taxonomists for standard genome sequencing and annotation.</title>
        <authorList>
            <consortium name="The Broad Institute Genomics Platform"/>
            <consortium name="The Broad Institute Genome Sequencing Center for Infectious Disease"/>
            <person name="Wu L."/>
            <person name="Ma J."/>
        </authorList>
    </citation>
    <scope>NUCLEOTIDE SEQUENCE [LARGE SCALE GENOMIC DNA]</scope>
    <source>
        <strain evidence="16">DT28</strain>
    </source>
</reference>
<evidence type="ECO:0000256" key="8">
    <source>
        <dbReference type="ARBA" id="ARBA00022989"/>
    </source>
</evidence>
<dbReference type="Proteomes" id="UP001595962">
    <property type="component" value="Unassembled WGS sequence"/>
</dbReference>
<dbReference type="EMBL" id="JBHSGB010000001">
    <property type="protein sequence ID" value="MFC4653524.1"/>
    <property type="molecule type" value="Genomic_DNA"/>
</dbReference>
<keyword evidence="9" id="KW-0406">Ion transport</keyword>
<feature type="transmembrane region" description="Helical" evidence="14">
    <location>
        <begin position="135"/>
        <end position="156"/>
    </location>
</feature>
<evidence type="ECO:0000313" key="15">
    <source>
        <dbReference type="EMBL" id="MFC4653524.1"/>
    </source>
</evidence>
<sequence>MNAPQKAGPAEFRLRGLQTTRIETLTDAAFAFAFTLLVIGQGKIPASYAELQQALLHIPAFAVSVALLGTFWFRHHIWSRRTGLDDSVSVALSFSLVLLVLIYVYPLKAVFSSMFHWVSGGWLPSGIRLASEHGLAGLFVVYSLGYLGMMLCIVLLNRHALKVNLELPLDTYERAVLGNEIRLGLVLCIVAMISVLIGLFAEGAWILLGGFIYAVLGILVPLTVRLNNRGLKLLLAAQQANIEALTEPEPQPEFSPTAAEAELASAKSL</sequence>
<keyword evidence="3" id="KW-0813">Transport</keyword>
<comment type="caution">
    <text evidence="15">The sequence shown here is derived from an EMBL/GenBank/DDBJ whole genome shotgun (WGS) entry which is preliminary data.</text>
</comment>
<keyword evidence="11" id="KW-0407">Ion channel</keyword>
<evidence type="ECO:0000256" key="1">
    <source>
        <dbReference type="ARBA" id="ARBA00004141"/>
    </source>
</evidence>
<evidence type="ECO:0000256" key="12">
    <source>
        <dbReference type="ARBA" id="ARBA00034430"/>
    </source>
</evidence>
<evidence type="ECO:0000256" key="11">
    <source>
        <dbReference type="ARBA" id="ARBA00023303"/>
    </source>
</evidence>
<comment type="catalytic activity">
    <reaction evidence="12">
        <text>K(+)(in) = K(+)(out)</text>
        <dbReference type="Rhea" id="RHEA:29463"/>
        <dbReference type="ChEBI" id="CHEBI:29103"/>
    </reaction>
</comment>
<keyword evidence="16" id="KW-1185">Reference proteome</keyword>
<feature type="transmembrane region" description="Helical" evidence="14">
    <location>
        <begin position="205"/>
        <end position="224"/>
    </location>
</feature>
<protein>
    <submittedName>
        <fullName evidence="15">TMEM175 family protein</fullName>
    </submittedName>
</protein>
<feature type="transmembrane region" description="Helical" evidence="14">
    <location>
        <begin position="94"/>
        <end position="115"/>
    </location>
</feature>
<keyword evidence="6" id="KW-0631">Potassium channel</keyword>
<dbReference type="RefSeq" id="WP_377330889.1">
    <property type="nucleotide sequence ID" value="NZ_JBHSGB010000001.1"/>
</dbReference>
<proteinExistence type="inferred from homology"/>
<comment type="subcellular location">
    <subcellularLocation>
        <location evidence="1">Membrane</location>
        <topology evidence="1">Multi-pass membrane protein</topology>
    </subcellularLocation>
</comment>
<evidence type="ECO:0000256" key="4">
    <source>
        <dbReference type="ARBA" id="ARBA00022538"/>
    </source>
</evidence>
<evidence type="ECO:0000313" key="16">
    <source>
        <dbReference type="Proteomes" id="UP001595962"/>
    </source>
</evidence>
<keyword evidence="10 14" id="KW-0472">Membrane</keyword>
<dbReference type="InterPro" id="IPR010617">
    <property type="entry name" value="TMEM175-like"/>
</dbReference>
<evidence type="ECO:0000256" key="7">
    <source>
        <dbReference type="ARBA" id="ARBA00022958"/>
    </source>
</evidence>
<evidence type="ECO:0000256" key="2">
    <source>
        <dbReference type="ARBA" id="ARBA00006920"/>
    </source>
</evidence>
<evidence type="ECO:0000256" key="14">
    <source>
        <dbReference type="SAM" id="Phobius"/>
    </source>
</evidence>
<accession>A0ABV9JJ77</accession>
<organism evidence="15 16">
    <name type="scientific">Rheinheimera marina</name>
    <dbReference type="NCBI Taxonomy" id="1774958"/>
    <lineage>
        <taxon>Bacteria</taxon>
        <taxon>Pseudomonadati</taxon>
        <taxon>Pseudomonadota</taxon>
        <taxon>Gammaproteobacteria</taxon>
        <taxon>Chromatiales</taxon>
        <taxon>Chromatiaceae</taxon>
        <taxon>Rheinheimera</taxon>
    </lineage>
</organism>